<dbReference type="GO" id="GO:0006355">
    <property type="term" value="P:regulation of DNA-templated transcription"/>
    <property type="evidence" value="ECO:0007669"/>
    <property type="project" value="InterPro"/>
</dbReference>
<evidence type="ECO:0000256" key="3">
    <source>
        <dbReference type="ARBA" id="ARBA00023163"/>
    </source>
</evidence>
<dbReference type="PANTHER" id="PTHR44688">
    <property type="entry name" value="DNA-BINDING TRANSCRIPTIONAL ACTIVATOR DEVR_DOSR"/>
    <property type="match status" value="1"/>
</dbReference>
<dbReference type="InterPro" id="IPR016032">
    <property type="entry name" value="Sig_transdc_resp-reg_C-effctor"/>
</dbReference>
<dbReference type="InterPro" id="IPR000792">
    <property type="entry name" value="Tscrpt_reg_LuxR_C"/>
</dbReference>
<sequence length="352" mass="38551">MLGESFFEAGHELVKASSYGQVSDLLFGRIRKLIGAAEVVLFDFATDLSVVRVVGEGPVAETLRQDLEGVRGWISEHDRRFPDDSSVLCTALTGGELREAPDVAEWLKQIGCSDIIGARLIRGRFRSGSMAVIKKDSIFDTDERERLQAAVLVARSVLSRLLDANYERSVLDRLMHSRKETTNAVFMLRGDVVIPYNPGAVSYADSCWEKDEVEHALAPEMIEALNKAITASWSSPVDAQWAELDLDLGGGLVRIGALARPEGNIIIYFAPPPRQISGGGTVPMLTRRQCDIMDWIAEGKTSAEVAIILEISPRTVEKHLEAVFQRFGVENRVAAVRSYLEAKGGLIPGQGA</sequence>
<dbReference type="RefSeq" id="WP_211629822.1">
    <property type="nucleotide sequence ID" value="NZ_CP073100.1"/>
</dbReference>
<evidence type="ECO:0000313" key="5">
    <source>
        <dbReference type="EMBL" id="QUE49733.1"/>
    </source>
</evidence>
<dbReference type="SUPFAM" id="SSF46894">
    <property type="entry name" value="C-terminal effector domain of the bipartite response regulators"/>
    <property type="match status" value="1"/>
</dbReference>
<evidence type="ECO:0000313" key="6">
    <source>
        <dbReference type="Proteomes" id="UP000676169"/>
    </source>
</evidence>
<dbReference type="PANTHER" id="PTHR44688:SF16">
    <property type="entry name" value="DNA-BINDING TRANSCRIPTIONAL ACTIVATOR DEVR_DOSR"/>
    <property type="match status" value="1"/>
</dbReference>
<dbReference type="GO" id="GO:0003677">
    <property type="term" value="F:DNA binding"/>
    <property type="evidence" value="ECO:0007669"/>
    <property type="project" value="UniProtKB-KW"/>
</dbReference>
<name>A0A975G6K7_9BACT</name>
<keyword evidence="3" id="KW-0804">Transcription</keyword>
<keyword evidence="6" id="KW-1185">Reference proteome</keyword>
<dbReference type="PRINTS" id="PR00038">
    <property type="entry name" value="HTHLUXR"/>
</dbReference>
<accession>A0A975G6K7</accession>
<dbReference type="Proteomes" id="UP000676169">
    <property type="component" value="Chromosome"/>
</dbReference>
<dbReference type="PROSITE" id="PS00622">
    <property type="entry name" value="HTH_LUXR_1"/>
    <property type="match status" value="1"/>
</dbReference>
<dbReference type="Pfam" id="PF00196">
    <property type="entry name" value="GerE"/>
    <property type="match status" value="1"/>
</dbReference>
<dbReference type="InterPro" id="IPR036388">
    <property type="entry name" value="WH-like_DNA-bd_sf"/>
</dbReference>
<dbReference type="CDD" id="cd06170">
    <property type="entry name" value="LuxR_C_like"/>
    <property type="match status" value="1"/>
</dbReference>
<evidence type="ECO:0000259" key="4">
    <source>
        <dbReference type="PROSITE" id="PS50043"/>
    </source>
</evidence>
<feature type="domain" description="HTH luxR-type" evidence="4">
    <location>
        <begin position="278"/>
        <end position="343"/>
    </location>
</feature>
<proteinExistence type="predicted"/>
<dbReference type="AlphaFoldDB" id="A0A975G6K7"/>
<organism evidence="5 6">
    <name type="scientific">Luteolibacter ambystomatis</name>
    <dbReference type="NCBI Taxonomy" id="2824561"/>
    <lineage>
        <taxon>Bacteria</taxon>
        <taxon>Pseudomonadati</taxon>
        <taxon>Verrucomicrobiota</taxon>
        <taxon>Verrucomicrobiia</taxon>
        <taxon>Verrucomicrobiales</taxon>
        <taxon>Verrucomicrobiaceae</taxon>
        <taxon>Luteolibacter</taxon>
    </lineage>
</organism>
<dbReference type="SMART" id="SM00421">
    <property type="entry name" value="HTH_LUXR"/>
    <property type="match status" value="1"/>
</dbReference>
<dbReference type="PROSITE" id="PS50043">
    <property type="entry name" value="HTH_LUXR_2"/>
    <property type="match status" value="1"/>
</dbReference>
<dbReference type="EMBL" id="CP073100">
    <property type="protein sequence ID" value="QUE49733.1"/>
    <property type="molecule type" value="Genomic_DNA"/>
</dbReference>
<gene>
    <name evidence="5" type="ORF">KBB96_12720</name>
</gene>
<dbReference type="Gene3D" id="1.10.10.10">
    <property type="entry name" value="Winged helix-like DNA-binding domain superfamily/Winged helix DNA-binding domain"/>
    <property type="match status" value="1"/>
</dbReference>
<protein>
    <recommendedName>
        <fullName evidence="4">HTH luxR-type domain-containing protein</fullName>
    </recommendedName>
</protein>
<keyword evidence="1" id="KW-0805">Transcription regulation</keyword>
<dbReference type="KEGG" id="lamb:KBB96_12720"/>
<evidence type="ECO:0000256" key="2">
    <source>
        <dbReference type="ARBA" id="ARBA00023125"/>
    </source>
</evidence>
<keyword evidence="2" id="KW-0238">DNA-binding</keyword>
<reference evidence="5" key="1">
    <citation type="submission" date="2021-04" db="EMBL/GenBank/DDBJ databases">
        <title>Luteolibacter sp. 32A isolated from the skin of an Anderson's salamander (Ambystoma andersonii).</title>
        <authorList>
            <person name="Spergser J."/>
            <person name="Busse H.-J."/>
        </authorList>
    </citation>
    <scope>NUCLEOTIDE SEQUENCE</scope>
    <source>
        <strain evidence="5">32A</strain>
    </source>
</reference>
<evidence type="ECO:0000256" key="1">
    <source>
        <dbReference type="ARBA" id="ARBA00023015"/>
    </source>
</evidence>